<keyword evidence="1 5" id="KW-0004">4Fe-4S</keyword>
<evidence type="ECO:0000256" key="3">
    <source>
        <dbReference type="ARBA" id="ARBA00023004"/>
    </source>
</evidence>
<dbReference type="HAMAP" id="MF_01637">
    <property type="entry name" value="Fe_S_biogen_NfuA"/>
    <property type="match status" value="1"/>
</dbReference>
<organism evidence="8 9">
    <name type="scientific">Ruminobacter amylophilus</name>
    <dbReference type="NCBI Taxonomy" id="867"/>
    <lineage>
        <taxon>Bacteria</taxon>
        <taxon>Pseudomonadati</taxon>
        <taxon>Pseudomonadota</taxon>
        <taxon>Gammaproteobacteria</taxon>
        <taxon>Aeromonadales</taxon>
        <taxon>Succinivibrionaceae</taxon>
        <taxon>Ruminobacter</taxon>
    </lineage>
</organism>
<feature type="domain" description="NIF system FeS cluster assembly NifU C-terminal" evidence="6">
    <location>
        <begin position="118"/>
        <end position="176"/>
    </location>
</feature>
<feature type="domain" description="Core" evidence="7">
    <location>
        <begin position="2"/>
        <end position="101"/>
    </location>
</feature>
<dbReference type="InterPro" id="IPR017726">
    <property type="entry name" value="Fe/S_biogenesis_protein_NfuA"/>
</dbReference>
<dbReference type="AlphaFoldDB" id="A0A662ZGN8"/>
<dbReference type="GO" id="GO:0051604">
    <property type="term" value="P:protein maturation"/>
    <property type="evidence" value="ECO:0007669"/>
    <property type="project" value="UniProtKB-UniRule"/>
</dbReference>
<comment type="subunit">
    <text evidence="5">Homodimer.</text>
</comment>
<evidence type="ECO:0000256" key="2">
    <source>
        <dbReference type="ARBA" id="ARBA00022723"/>
    </source>
</evidence>
<feature type="binding site" evidence="5">
    <location>
        <position position="153"/>
    </location>
    <ligand>
        <name>[4Fe-4S] cluster</name>
        <dbReference type="ChEBI" id="CHEBI:49883"/>
    </ligand>
</feature>
<dbReference type="EMBL" id="FOXF01000005">
    <property type="protein sequence ID" value="SFP12744.1"/>
    <property type="molecule type" value="Genomic_DNA"/>
</dbReference>
<dbReference type="InterPro" id="IPR001075">
    <property type="entry name" value="NIF_FeS_clus_asmbl_NifU_C"/>
</dbReference>
<gene>
    <name evidence="5" type="primary">nfuA</name>
    <name evidence="8" type="ORF">SAMN02910344_00507</name>
</gene>
<dbReference type="Gene3D" id="2.60.300.12">
    <property type="entry name" value="HesB-like domain"/>
    <property type="match status" value="1"/>
</dbReference>
<dbReference type="GO" id="GO:0005506">
    <property type="term" value="F:iron ion binding"/>
    <property type="evidence" value="ECO:0007669"/>
    <property type="project" value="InterPro"/>
</dbReference>
<comment type="cofactor">
    <cofactor evidence="5">
        <name>[4Fe-4S] cluster</name>
        <dbReference type="ChEBI" id="CHEBI:49883"/>
    </cofactor>
    <text evidence="5">Binds 1 [4Fe-4S] cluster per subunit. The cluster is presumably bound at the interface of two monomers.</text>
</comment>
<feature type="binding site" evidence="5">
    <location>
        <position position="150"/>
    </location>
    <ligand>
        <name>[4Fe-4S] cluster</name>
        <dbReference type="ChEBI" id="CHEBI:49883"/>
    </ligand>
</feature>
<dbReference type="RefSeq" id="WP_093140642.1">
    <property type="nucleotide sequence ID" value="NZ_FOXF01000005.1"/>
</dbReference>
<dbReference type="Proteomes" id="UP000243745">
    <property type="component" value="Unassembled WGS sequence"/>
</dbReference>
<dbReference type="SUPFAM" id="SSF89360">
    <property type="entry name" value="HesB-like domain"/>
    <property type="match status" value="1"/>
</dbReference>
<comment type="function">
    <text evidence="5">Involved in iron-sulfur cluster biogenesis. Binds a 4Fe-4S cluster, can transfer this cluster to apoproteins, and thereby intervenes in the maturation of Fe/S proteins. Could also act as a scaffold/chaperone for damaged Fe/S proteins.</text>
</comment>
<evidence type="ECO:0000256" key="4">
    <source>
        <dbReference type="ARBA" id="ARBA00023014"/>
    </source>
</evidence>
<proteinExistence type="inferred from homology"/>
<evidence type="ECO:0000256" key="5">
    <source>
        <dbReference type="HAMAP-Rule" id="MF_01637"/>
    </source>
</evidence>
<dbReference type="InterPro" id="IPR035903">
    <property type="entry name" value="HesB-like_dom_sf"/>
</dbReference>
<dbReference type="InterPro" id="IPR000361">
    <property type="entry name" value="ATAP_core_dom"/>
</dbReference>
<evidence type="ECO:0000313" key="9">
    <source>
        <dbReference type="Proteomes" id="UP000243745"/>
    </source>
</evidence>
<protein>
    <recommendedName>
        <fullName evidence="5">Fe/S biogenesis protein NfuA</fullName>
    </recommendedName>
</protein>
<name>A0A662ZGN8_9GAMM</name>
<dbReference type="Gene3D" id="3.30.300.130">
    <property type="entry name" value="Fe-S cluster assembly (FSCA)"/>
    <property type="match status" value="1"/>
</dbReference>
<dbReference type="InterPro" id="IPR034904">
    <property type="entry name" value="FSCA_dom_sf"/>
</dbReference>
<evidence type="ECO:0000256" key="1">
    <source>
        <dbReference type="ARBA" id="ARBA00022485"/>
    </source>
</evidence>
<reference evidence="8 9" key="1">
    <citation type="submission" date="2016-10" db="EMBL/GenBank/DDBJ databases">
        <authorList>
            <person name="Varghese N."/>
            <person name="Submissions S."/>
        </authorList>
    </citation>
    <scope>NUCLEOTIDE SEQUENCE [LARGE SCALE GENOMIC DNA]</scope>
    <source>
        <strain evidence="8 9">DSM 1361</strain>
    </source>
</reference>
<keyword evidence="2 5" id="KW-0479">Metal-binding</keyword>
<dbReference type="Pfam" id="PF01106">
    <property type="entry name" value="NifU"/>
    <property type="match status" value="1"/>
</dbReference>
<dbReference type="GO" id="GO:0051539">
    <property type="term" value="F:4 iron, 4 sulfur cluster binding"/>
    <property type="evidence" value="ECO:0007669"/>
    <property type="project" value="UniProtKB-UniRule"/>
</dbReference>
<dbReference type="SUPFAM" id="SSF117916">
    <property type="entry name" value="Fe-S cluster assembly (FSCA) domain-like"/>
    <property type="match status" value="1"/>
</dbReference>
<accession>A0A662ZGN8</accession>
<dbReference type="Pfam" id="PF01521">
    <property type="entry name" value="Fe-S_biosyn"/>
    <property type="match status" value="1"/>
</dbReference>
<evidence type="ECO:0000313" key="8">
    <source>
        <dbReference type="EMBL" id="SFP12744.1"/>
    </source>
</evidence>
<dbReference type="PANTHER" id="PTHR11178">
    <property type="entry name" value="IRON-SULFUR CLUSTER SCAFFOLD PROTEIN NFU-RELATED"/>
    <property type="match status" value="1"/>
</dbReference>
<evidence type="ECO:0000259" key="7">
    <source>
        <dbReference type="Pfam" id="PF01521"/>
    </source>
</evidence>
<dbReference type="OrthoDB" id="9785450at2"/>
<keyword evidence="9" id="KW-1185">Reference proteome</keyword>
<keyword evidence="3 5" id="KW-0408">Iron</keyword>
<sequence>MIKITPKAEEYFVQLLKTQAPETKIRVFVSNPGTPGVECGILYCPKNSVTGSDDIFNYNGFDVVIDVSSQPYLEGAVIDFKTNSENKSTLTFKAPNLKKSMLDENASLYDRLELFFRTTVNPSLAAHGGVAKLISVSEDGVVKVSFEGGCKGCSMVNITLSEGIEANLKQAFPGMIKEVIDVTDHEVTDETYAK</sequence>
<dbReference type="GO" id="GO:0016226">
    <property type="term" value="P:iron-sulfur cluster assembly"/>
    <property type="evidence" value="ECO:0007669"/>
    <property type="project" value="UniProtKB-UniRule"/>
</dbReference>
<comment type="similarity">
    <text evidence="5">Belongs to the NfuA family.</text>
</comment>
<keyword evidence="4 5" id="KW-0411">Iron-sulfur</keyword>
<dbReference type="PANTHER" id="PTHR11178:SF51">
    <property type="entry name" value="FE_S BIOGENESIS PROTEIN NFUA"/>
    <property type="match status" value="1"/>
</dbReference>
<evidence type="ECO:0000259" key="6">
    <source>
        <dbReference type="Pfam" id="PF01106"/>
    </source>
</evidence>